<dbReference type="EMBL" id="CP158297">
    <property type="protein sequence ID" value="XBV83626.1"/>
    <property type="molecule type" value="Genomic_DNA"/>
</dbReference>
<dbReference type="PANTHER" id="PTHR10961">
    <property type="entry name" value="PEROXISOMAL SARCOSINE OXIDASE"/>
    <property type="match status" value="1"/>
</dbReference>
<evidence type="ECO:0000259" key="5">
    <source>
        <dbReference type="Pfam" id="PF01266"/>
    </source>
</evidence>
<dbReference type="GO" id="GO:0050131">
    <property type="term" value="F:N-methyl-L-amino-acid oxidase activity"/>
    <property type="evidence" value="ECO:0007669"/>
    <property type="project" value="UniProtKB-EC"/>
</dbReference>
<organism evidence="6">
    <name type="scientific">Deinococcus sonorensis KR-87</name>
    <dbReference type="NCBI Taxonomy" id="694439"/>
    <lineage>
        <taxon>Bacteria</taxon>
        <taxon>Thermotogati</taxon>
        <taxon>Deinococcota</taxon>
        <taxon>Deinococci</taxon>
        <taxon>Deinococcales</taxon>
        <taxon>Deinococcaceae</taxon>
        <taxon>Deinococcus</taxon>
    </lineage>
</organism>
<evidence type="ECO:0000256" key="1">
    <source>
        <dbReference type="ARBA" id="ARBA00001974"/>
    </source>
</evidence>
<dbReference type="AlphaFoldDB" id="A0AAU7U5K2"/>
<feature type="domain" description="FAD dependent oxidoreductase" evidence="5">
    <location>
        <begin position="6"/>
        <end position="356"/>
    </location>
</feature>
<keyword evidence="2" id="KW-0285">Flavoprotein</keyword>
<dbReference type="NCBIfam" id="NF008425">
    <property type="entry name" value="PRK11259.1"/>
    <property type="match status" value="1"/>
</dbReference>
<dbReference type="GO" id="GO:0050660">
    <property type="term" value="F:flavin adenine dinucleotide binding"/>
    <property type="evidence" value="ECO:0007669"/>
    <property type="project" value="InterPro"/>
</dbReference>
<dbReference type="SUPFAM" id="SSF54373">
    <property type="entry name" value="FAD-linked reductases, C-terminal domain"/>
    <property type="match status" value="1"/>
</dbReference>
<keyword evidence="3" id="KW-0274">FAD</keyword>
<proteinExistence type="predicted"/>
<dbReference type="Pfam" id="PF01266">
    <property type="entry name" value="DAO"/>
    <property type="match status" value="1"/>
</dbReference>
<reference evidence="6" key="1">
    <citation type="submission" date="2024-06" db="EMBL/GenBank/DDBJ databases">
        <title>Draft Genome Sequence of Deinococcus sonorensis Type Strain KR-87, a Biofilm Producing Representative of the Genus Deinococcus.</title>
        <authorList>
            <person name="Boren L.S."/>
            <person name="Grosso R.A."/>
            <person name="Hugenberg-Cox A.N."/>
            <person name="Hill J.T.E."/>
            <person name="Albert C.M."/>
            <person name="Tuohy J.M."/>
        </authorList>
    </citation>
    <scope>NUCLEOTIDE SEQUENCE</scope>
    <source>
        <strain evidence="6">KR-87</strain>
        <plasmid evidence="6">pDson01</plasmid>
    </source>
</reference>
<evidence type="ECO:0000256" key="4">
    <source>
        <dbReference type="ARBA" id="ARBA00023002"/>
    </source>
</evidence>
<dbReference type="InterPro" id="IPR036188">
    <property type="entry name" value="FAD/NAD-bd_sf"/>
</dbReference>
<dbReference type="PANTHER" id="PTHR10961:SF7">
    <property type="entry name" value="FAD DEPENDENT OXIDOREDUCTASE DOMAIN-CONTAINING PROTEIN"/>
    <property type="match status" value="1"/>
</dbReference>
<evidence type="ECO:0000256" key="2">
    <source>
        <dbReference type="ARBA" id="ARBA00022630"/>
    </source>
</evidence>
<dbReference type="Gene3D" id="3.50.50.60">
    <property type="entry name" value="FAD/NAD(P)-binding domain"/>
    <property type="match status" value="1"/>
</dbReference>
<sequence>MKRAYDTVIIGGGMAGTAAAHELARRGQGKVLLLEQHRFGHHHGSSAGASRIFRLSQPLQHHARMAAWALRGWRTFQQEYQTQLYWPSGLLDLGTAHSPELTSIARHLTAQGEPFERLDAVALARRHPQWRPDDDWQAIFSPEAGILNPSLTLELLTAMTRALGGTLLEQTRVQRLDLSDPHAPVVETSAGRFEAGRVVIAAGGWLPNLLPDLAGRFRVTREQVVFFRPQRPEAFALGRFPMFIQWTVPEVYGFPMFHLPGVKVGLHISGPEVNPDHPDGGPQPELTATMRRFLQRHLPDAAGPEMQTQTCLYTTTRSGDFVYDQHPASPHVLLVSPCSGAGFKFMPVHGEIVADWTQQVTHPLWSDRFTLQRAAPDHGPPRDGGG</sequence>
<dbReference type="GO" id="GO:0008115">
    <property type="term" value="F:sarcosine oxidase activity"/>
    <property type="evidence" value="ECO:0007669"/>
    <property type="project" value="TreeGrafter"/>
</dbReference>
<protein>
    <submittedName>
        <fullName evidence="6">N-methyl-L-tryptophan oxidase</fullName>
        <ecNumber evidence="6">1.5.3.2</ecNumber>
    </submittedName>
</protein>
<dbReference type="SUPFAM" id="SSF51905">
    <property type="entry name" value="FAD/NAD(P)-binding domain"/>
    <property type="match status" value="1"/>
</dbReference>
<evidence type="ECO:0000256" key="3">
    <source>
        <dbReference type="ARBA" id="ARBA00022827"/>
    </source>
</evidence>
<dbReference type="InterPro" id="IPR045170">
    <property type="entry name" value="MTOX"/>
</dbReference>
<accession>A0AAU7U5K2</accession>
<keyword evidence="6" id="KW-0614">Plasmid</keyword>
<keyword evidence="4 6" id="KW-0560">Oxidoreductase</keyword>
<name>A0AAU7U5K2_9DEIO</name>
<dbReference type="KEGG" id="dsc:ABOD76_02770"/>
<geneLocation type="plasmid" evidence="6">
    <name>pDson01</name>
</geneLocation>
<evidence type="ECO:0000313" key="6">
    <source>
        <dbReference type="EMBL" id="XBV83626.1"/>
    </source>
</evidence>
<dbReference type="InterPro" id="IPR006076">
    <property type="entry name" value="FAD-dep_OxRdtase"/>
</dbReference>
<comment type="cofactor">
    <cofactor evidence="1">
        <name>FAD</name>
        <dbReference type="ChEBI" id="CHEBI:57692"/>
    </cofactor>
</comment>
<gene>
    <name evidence="6" type="primary">solA</name>
    <name evidence="6" type="ORF">ABOD76_02770</name>
</gene>
<dbReference type="Gene3D" id="3.30.9.10">
    <property type="entry name" value="D-Amino Acid Oxidase, subunit A, domain 2"/>
    <property type="match status" value="1"/>
</dbReference>
<dbReference type="EC" id="1.5.3.2" evidence="6"/>
<dbReference type="RefSeq" id="WP_350241239.1">
    <property type="nucleotide sequence ID" value="NZ_CP158297.1"/>
</dbReference>